<evidence type="ECO:0000313" key="5">
    <source>
        <dbReference type="Proteomes" id="UP000308133"/>
    </source>
</evidence>
<evidence type="ECO:0008006" key="6">
    <source>
        <dbReference type="Google" id="ProtNLM"/>
    </source>
</evidence>
<dbReference type="AlphaFoldDB" id="A0A2P7ZUJ1"/>
<dbReference type="OrthoDB" id="5419162at2759"/>
<evidence type="ECO:0000256" key="1">
    <source>
        <dbReference type="SAM" id="MobiDB-lite"/>
    </source>
</evidence>
<feature type="region of interest" description="Disordered" evidence="1">
    <location>
        <begin position="1"/>
        <end position="79"/>
    </location>
</feature>
<dbReference type="InterPro" id="IPR052670">
    <property type="entry name" value="UPF0654_domain"/>
</dbReference>
<feature type="compositionally biased region" description="Basic and acidic residues" evidence="1">
    <location>
        <begin position="66"/>
        <end position="79"/>
    </location>
</feature>
<protein>
    <recommendedName>
        <fullName evidence="6">Conidiation-specific protein 6</fullName>
    </recommendedName>
</protein>
<gene>
    <name evidence="2" type="ORF">B9Z65_3135</name>
    <name evidence="3" type="ORF">C1H76_8526</name>
</gene>
<accession>A0A2P7ZUJ1</accession>
<reference evidence="3 5" key="2">
    <citation type="submission" date="2018-02" db="EMBL/GenBank/DDBJ databases">
        <title>Draft genome sequences of Elsinoe sp., causing black scab on jojoba.</title>
        <authorList>
            <person name="Stodart B."/>
            <person name="Jeffress S."/>
            <person name="Ash G."/>
            <person name="Arun Chinnappa K."/>
        </authorList>
    </citation>
    <scope>NUCLEOTIDE SEQUENCE [LARGE SCALE GENOMIC DNA]</scope>
    <source>
        <strain evidence="3 5">Hillstone_2</strain>
    </source>
</reference>
<reference evidence="2 4" key="1">
    <citation type="submission" date="2017-05" db="EMBL/GenBank/DDBJ databases">
        <title>Draft genome sequence of Elsinoe australis.</title>
        <authorList>
            <person name="Cheng Q."/>
        </authorList>
    </citation>
    <scope>NUCLEOTIDE SEQUENCE [LARGE SCALE GENOMIC DNA]</scope>
    <source>
        <strain evidence="2 4">NL1</strain>
    </source>
</reference>
<dbReference type="Proteomes" id="UP000308133">
    <property type="component" value="Unassembled WGS sequence"/>
</dbReference>
<dbReference type="EMBL" id="PTQR01000116">
    <property type="protein sequence ID" value="TKX19340.1"/>
    <property type="molecule type" value="Genomic_DNA"/>
</dbReference>
<keyword evidence="4" id="KW-1185">Reference proteome</keyword>
<evidence type="ECO:0000313" key="3">
    <source>
        <dbReference type="EMBL" id="TKX19340.1"/>
    </source>
</evidence>
<name>A0A2P7ZUJ1_9PEZI</name>
<proteinExistence type="predicted"/>
<organism evidence="2 4">
    <name type="scientific">Elsinoe australis</name>
    <dbReference type="NCBI Taxonomy" id="40998"/>
    <lineage>
        <taxon>Eukaryota</taxon>
        <taxon>Fungi</taxon>
        <taxon>Dikarya</taxon>
        <taxon>Ascomycota</taxon>
        <taxon>Pezizomycotina</taxon>
        <taxon>Dothideomycetes</taxon>
        <taxon>Dothideomycetidae</taxon>
        <taxon>Myriangiales</taxon>
        <taxon>Elsinoaceae</taxon>
        <taxon>Elsinoe</taxon>
    </lineage>
</organism>
<dbReference type="Pfam" id="PF10346">
    <property type="entry name" value="Con-6"/>
    <property type="match status" value="2"/>
</dbReference>
<sequence>MPENNVIGGHKATLNNPNVSEEAKQHSKEVLNNEFDGGEVGKDTPKNPNNVAGGLKATLNNPNVSDEAKQSAQERLDKA</sequence>
<dbReference type="InterPro" id="IPR018824">
    <property type="entry name" value="Conidiation-specific_6"/>
</dbReference>
<dbReference type="GO" id="GO:0005737">
    <property type="term" value="C:cytoplasm"/>
    <property type="evidence" value="ECO:0007669"/>
    <property type="project" value="TreeGrafter"/>
</dbReference>
<evidence type="ECO:0000313" key="4">
    <source>
        <dbReference type="Proteomes" id="UP000243723"/>
    </source>
</evidence>
<dbReference type="PANTHER" id="PTHR36576">
    <property type="entry name" value="UPF0654 PROTEIN C11D3.01C-RELATED"/>
    <property type="match status" value="1"/>
</dbReference>
<comment type="caution">
    <text evidence="2">The sequence shown here is derived from an EMBL/GenBank/DDBJ whole genome shotgun (WGS) entry which is preliminary data.</text>
</comment>
<feature type="compositionally biased region" description="Basic and acidic residues" evidence="1">
    <location>
        <begin position="21"/>
        <end position="31"/>
    </location>
</feature>
<dbReference type="Proteomes" id="UP000243723">
    <property type="component" value="Unassembled WGS sequence"/>
</dbReference>
<evidence type="ECO:0000313" key="2">
    <source>
        <dbReference type="EMBL" id="PSK51868.1"/>
    </source>
</evidence>
<dbReference type="PANTHER" id="PTHR36576:SF1">
    <property type="entry name" value="UPF0654 PROTEIN C11D3.01C-RELATED"/>
    <property type="match status" value="1"/>
</dbReference>
<dbReference type="EMBL" id="NHZQ01000121">
    <property type="protein sequence ID" value="PSK51868.1"/>
    <property type="molecule type" value="Genomic_DNA"/>
</dbReference>